<organism evidence="11 12">
    <name type="scientific">Thermoclostridium caenicola</name>
    <dbReference type="NCBI Taxonomy" id="659425"/>
    <lineage>
        <taxon>Bacteria</taxon>
        <taxon>Bacillati</taxon>
        <taxon>Bacillota</taxon>
        <taxon>Clostridia</taxon>
        <taxon>Eubacteriales</taxon>
        <taxon>Oscillospiraceae</taxon>
        <taxon>Thermoclostridium</taxon>
    </lineage>
</organism>
<evidence type="ECO:0000256" key="2">
    <source>
        <dbReference type="ARBA" id="ARBA00012720"/>
    </source>
</evidence>
<protein>
    <recommendedName>
        <fullName evidence="2">DNA-(apurinic or apyrimidinic site) lyase</fullName>
        <ecNumber evidence="2">4.2.99.18</ecNumber>
    </recommendedName>
</protein>
<dbReference type="SUPFAM" id="SSF48150">
    <property type="entry name" value="DNA-glycosylase"/>
    <property type="match status" value="1"/>
</dbReference>
<evidence type="ECO:0000256" key="5">
    <source>
        <dbReference type="ARBA" id="ARBA00023204"/>
    </source>
</evidence>
<dbReference type="Pfam" id="PF00730">
    <property type="entry name" value="HhH-GPD"/>
    <property type="match status" value="1"/>
</dbReference>
<dbReference type="Proteomes" id="UP000324781">
    <property type="component" value="Unassembled WGS sequence"/>
</dbReference>
<dbReference type="CDD" id="cd00056">
    <property type="entry name" value="ENDO3c"/>
    <property type="match status" value="1"/>
</dbReference>
<dbReference type="SUPFAM" id="SSF55945">
    <property type="entry name" value="TATA-box binding protein-like"/>
    <property type="match status" value="1"/>
</dbReference>
<evidence type="ECO:0000256" key="3">
    <source>
        <dbReference type="ARBA" id="ARBA00022763"/>
    </source>
</evidence>
<evidence type="ECO:0000256" key="1">
    <source>
        <dbReference type="ARBA" id="ARBA00010679"/>
    </source>
</evidence>
<keyword evidence="12" id="KW-1185">Reference proteome</keyword>
<dbReference type="PANTHER" id="PTHR10242">
    <property type="entry name" value="8-OXOGUANINE DNA GLYCOSYLASE"/>
    <property type="match status" value="1"/>
</dbReference>
<dbReference type="InterPro" id="IPR012904">
    <property type="entry name" value="OGG_N"/>
</dbReference>
<dbReference type="InterPro" id="IPR052054">
    <property type="entry name" value="Oxidative_DNA_repair_enzyme"/>
</dbReference>
<evidence type="ECO:0000256" key="9">
    <source>
        <dbReference type="ARBA" id="ARBA00044632"/>
    </source>
</evidence>
<dbReference type="InterPro" id="IPR023170">
    <property type="entry name" value="HhH_base_excis_C"/>
</dbReference>
<comment type="catalytic activity">
    <reaction evidence="9">
        <text>2'-deoxyribonucleotide-(2'-deoxyribose 5'-phosphate)-2'-deoxyribonucleotide-DNA = a 3'-end 2'-deoxyribonucleotide-(2,3-dehydro-2,3-deoxyribose 5'-phosphate)-DNA + a 5'-end 5'-phospho-2'-deoxyribonucleoside-DNA + H(+)</text>
        <dbReference type="Rhea" id="RHEA:66592"/>
        <dbReference type="Rhea" id="RHEA-COMP:13180"/>
        <dbReference type="Rhea" id="RHEA-COMP:16897"/>
        <dbReference type="Rhea" id="RHEA-COMP:17067"/>
        <dbReference type="ChEBI" id="CHEBI:15378"/>
        <dbReference type="ChEBI" id="CHEBI:136412"/>
        <dbReference type="ChEBI" id="CHEBI:157695"/>
        <dbReference type="ChEBI" id="CHEBI:167181"/>
        <dbReference type="EC" id="4.2.99.18"/>
    </reaction>
</comment>
<keyword evidence="6 11" id="KW-0456">Lyase</keyword>
<dbReference type="PANTHER" id="PTHR10242:SF2">
    <property type="entry name" value="N-GLYCOSYLASE_DNA LYASE"/>
    <property type="match status" value="1"/>
</dbReference>
<evidence type="ECO:0000313" key="11">
    <source>
        <dbReference type="EMBL" id="SHI65070.1"/>
    </source>
</evidence>
<keyword evidence="5" id="KW-0234">DNA repair</keyword>
<dbReference type="OrthoDB" id="9798522at2"/>
<accession>A0A1M6CVT4</accession>
<dbReference type="InterPro" id="IPR011257">
    <property type="entry name" value="DNA_glycosylase"/>
</dbReference>
<dbReference type="Gene3D" id="3.30.310.260">
    <property type="match status" value="1"/>
</dbReference>
<dbReference type="GO" id="GO:0006289">
    <property type="term" value="P:nucleotide-excision repair"/>
    <property type="evidence" value="ECO:0007669"/>
    <property type="project" value="InterPro"/>
</dbReference>
<evidence type="ECO:0000259" key="10">
    <source>
        <dbReference type="SMART" id="SM00478"/>
    </source>
</evidence>
<keyword evidence="7" id="KW-0511">Multifunctional enzyme</keyword>
<dbReference type="Gene3D" id="1.10.340.30">
    <property type="entry name" value="Hypothetical protein, domain 2"/>
    <property type="match status" value="1"/>
</dbReference>
<keyword evidence="3" id="KW-0227">DNA damage</keyword>
<dbReference type="GO" id="GO:0008534">
    <property type="term" value="F:oxidized purine nucleobase lesion DNA N-glycosylase activity"/>
    <property type="evidence" value="ECO:0007669"/>
    <property type="project" value="InterPro"/>
</dbReference>
<evidence type="ECO:0000256" key="7">
    <source>
        <dbReference type="ARBA" id="ARBA00023268"/>
    </source>
</evidence>
<dbReference type="GO" id="GO:0140078">
    <property type="term" value="F:class I DNA-(apurinic or apyrimidinic site) endonuclease activity"/>
    <property type="evidence" value="ECO:0007669"/>
    <property type="project" value="UniProtKB-EC"/>
</dbReference>
<feature type="domain" description="HhH-GPD" evidence="10">
    <location>
        <begin position="122"/>
        <end position="282"/>
    </location>
</feature>
<keyword evidence="4" id="KW-0378">Hydrolase</keyword>
<dbReference type="GO" id="GO:0006284">
    <property type="term" value="P:base-excision repair"/>
    <property type="evidence" value="ECO:0007669"/>
    <property type="project" value="InterPro"/>
</dbReference>
<dbReference type="Pfam" id="PF07934">
    <property type="entry name" value="OGG_N"/>
    <property type="match status" value="1"/>
</dbReference>
<evidence type="ECO:0000256" key="8">
    <source>
        <dbReference type="ARBA" id="ARBA00023295"/>
    </source>
</evidence>
<dbReference type="EMBL" id="FQZP01000006">
    <property type="protein sequence ID" value="SHI65070.1"/>
    <property type="molecule type" value="Genomic_DNA"/>
</dbReference>
<dbReference type="EC" id="4.2.99.18" evidence="2"/>
<dbReference type="GO" id="GO:0003684">
    <property type="term" value="F:damaged DNA binding"/>
    <property type="evidence" value="ECO:0007669"/>
    <property type="project" value="InterPro"/>
</dbReference>
<dbReference type="AlphaFoldDB" id="A0A1M6CVT4"/>
<gene>
    <name evidence="11" type="ORF">SAMN05444373_10062</name>
</gene>
<sequence length="300" mass="34384">MEWHAEKERVILRNVAQFDLQQTFECGQCFRWRRLENGNWLGIVRGRVVEAEQAGRDIIFHNTERSDFVRMWHEYFDLGRDYGAVQRELSRNDPVMKEAIAFAPGLRLLKQEFFEILISFIISQNNNIPRIKRIVECLAQNYGRPVVYREHVLYAFPEADVLAALSEESLRCIRAGYRARYIIRASRQVHALDVDALGKMDSGSVRQALLALHGVGEKVADCVGLYSGLMPDAFPVDRWVRRVMETLYPESGTTNEAIVAFARRKFGPLAGIAQQYLFYFARENRIGMDNPGSEAASSTD</sequence>
<proteinExistence type="inferred from homology"/>
<dbReference type="InterPro" id="IPR003265">
    <property type="entry name" value="HhH-GPD_domain"/>
</dbReference>
<dbReference type="Gene3D" id="1.10.1670.10">
    <property type="entry name" value="Helix-hairpin-Helix base-excision DNA repair enzymes (C-terminal)"/>
    <property type="match status" value="1"/>
</dbReference>
<keyword evidence="8" id="KW-0326">Glycosidase</keyword>
<dbReference type="SMART" id="SM00478">
    <property type="entry name" value="ENDO3c"/>
    <property type="match status" value="1"/>
</dbReference>
<reference evidence="11 12" key="1">
    <citation type="submission" date="2016-11" db="EMBL/GenBank/DDBJ databases">
        <authorList>
            <person name="Varghese N."/>
            <person name="Submissions S."/>
        </authorList>
    </citation>
    <scope>NUCLEOTIDE SEQUENCE [LARGE SCALE GENOMIC DNA]</scope>
    <source>
        <strain evidence="11 12">DSM 19027</strain>
    </source>
</reference>
<name>A0A1M6CVT4_9FIRM</name>
<evidence type="ECO:0000256" key="6">
    <source>
        <dbReference type="ARBA" id="ARBA00023239"/>
    </source>
</evidence>
<dbReference type="RefSeq" id="WP_149677880.1">
    <property type="nucleotide sequence ID" value="NZ_FQZP01000006.1"/>
</dbReference>
<evidence type="ECO:0000256" key="4">
    <source>
        <dbReference type="ARBA" id="ARBA00022801"/>
    </source>
</evidence>
<comment type="similarity">
    <text evidence="1">Belongs to the type-1 OGG1 family.</text>
</comment>
<evidence type="ECO:0000313" key="12">
    <source>
        <dbReference type="Proteomes" id="UP000324781"/>
    </source>
</evidence>